<protein>
    <recommendedName>
        <fullName evidence="7">G-protein coupled receptors family 2 profile 2 domain-containing protein</fullName>
    </recommendedName>
</protein>
<evidence type="ECO:0000256" key="1">
    <source>
        <dbReference type="ARBA" id="ARBA00004141"/>
    </source>
</evidence>
<dbReference type="Proteomes" id="UP001233999">
    <property type="component" value="Unassembled WGS sequence"/>
</dbReference>
<dbReference type="GO" id="GO:0007166">
    <property type="term" value="P:cell surface receptor signaling pathway"/>
    <property type="evidence" value="ECO:0007669"/>
    <property type="project" value="InterPro"/>
</dbReference>
<feature type="transmembrane region" description="Helical" evidence="6">
    <location>
        <begin position="313"/>
        <end position="338"/>
    </location>
</feature>
<gene>
    <name evidence="8" type="ORF">L9F63_018294</name>
</gene>
<proteinExistence type="predicted"/>
<evidence type="ECO:0000256" key="5">
    <source>
        <dbReference type="ARBA" id="ARBA00023180"/>
    </source>
</evidence>
<organism evidence="8 9">
    <name type="scientific">Diploptera punctata</name>
    <name type="common">Pacific beetle cockroach</name>
    <dbReference type="NCBI Taxonomy" id="6984"/>
    <lineage>
        <taxon>Eukaryota</taxon>
        <taxon>Metazoa</taxon>
        <taxon>Ecdysozoa</taxon>
        <taxon>Arthropoda</taxon>
        <taxon>Hexapoda</taxon>
        <taxon>Insecta</taxon>
        <taxon>Pterygota</taxon>
        <taxon>Neoptera</taxon>
        <taxon>Polyneoptera</taxon>
        <taxon>Dictyoptera</taxon>
        <taxon>Blattodea</taxon>
        <taxon>Blaberoidea</taxon>
        <taxon>Blaberidae</taxon>
        <taxon>Diplopterinae</taxon>
        <taxon>Diploptera</taxon>
    </lineage>
</organism>
<name>A0AAD7ZYZ3_DIPPU</name>
<dbReference type="GO" id="GO:0004930">
    <property type="term" value="F:G protein-coupled receptor activity"/>
    <property type="evidence" value="ECO:0007669"/>
    <property type="project" value="InterPro"/>
</dbReference>
<dbReference type="InterPro" id="IPR000832">
    <property type="entry name" value="GPCR_2_secretin-like"/>
</dbReference>
<keyword evidence="3 6" id="KW-1133">Transmembrane helix</keyword>
<feature type="domain" description="G-protein coupled receptors family 2 profile 2" evidence="7">
    <location>
        <begin position="91"/>
        <end position="338"/>
    </location>
</feature>
<reference evidence="8" key="1">
    <citation type="journal article" date="2023" name="IScience">
        <title>Live-bearing cockroach genome reveals convergent evolutionary mechanisms linked to viviparity in insects and beyond.</title>
        <authorList>
            <person name="Fouks B."/>
            <person name="Harrison M.C."/>
            <person name="Mikhailova A.A."/>
            <person name="Marchal E."/>
            <person name="English S."/>
            <person name="Carruthers M."/>
            <person name="Jennings E.C."/>
            <person name="Chiamaka E.L."/>
            <person name="Frigard R.A."/>
            <person name="Pippel M."/>
            <person name="Attardo G.M."/>
            <person name="Benoit J.B."/>
            <person name="Bornberg-Bauer E."/>
            <person name="Tobe S.S."/>
        </authorList>
    </citation>
    <scope>NUCLEOTIDE SEQUENCE</scope>
    <source>
        <strain evidence="8">Stay&amp;Tobe</strain>
    </source>
</reference>
<evidence type="ECO:0000256" key="6">
    <source>
        <dbReference type="SAM" id="Phobius"/>
    </source>
</evidence>
<dbReference type="EMBL" id="JASPKZ010005686">
    <property type="protein sequence ID" value="KAJ9588368.1"/>
    <property type="molecule type" value="Genomic_DNA"/>
</dbReference>
<feature type="transmembrane region" description="Helical" evidence="6">
    <location>
        <begin position="194"/>
        <end position="216"/>
    </location>
</feature>
<dbReference type="AlphaFoldDB" id="A0AAD7ZYZ3"/>
<feature type="transmembrane region" description="Helical" evidence="6">
    <location>
        <begin position="126"/>
        <end position="147"/>
    </location>
</feature>
<dbReference type="Pfam" id="PF00002">
    <property type="entry name" value="7tm_2"/>
    <property type="match status" value="1"/>
</dbReference>
<feature type="transmembrane region" description="Helical" evidence="6">
    <location>
        <begin position="159"/>
        <end position="182"/>
    </location>
</feature>
<dbReference type="InterPro" id="IPR017981">
    <property type="entry name" value="GPCR_2-like_7TM"/>
</dbReference>
<keyword evidence="2 6" id="KW-0812">Transmembrane</keyword>
<comment type="subcellular location">
    <subcellularLocation>
        <location evidence="1">Membrane</location>
        <topology evidence="1">Multi-pass membrane protein</topology>
    </subcellularLocation>
</comment>
<evidence type="ECO:0000313" key="8">
    <source>
        <dbReference type="EMBL" id="KAJ9588368.1"/>
    </source>
</evidence>
<accession>A0AAD7ZYZ3</accession>
<evidence type="ECO:0000313" key="9">
    <source>
        <dbReference type="Proteomes" id="UP001233999"/>
    </source>
</evidence>
<dbReference type="Gene3D" id="1.20.1070.10">
    <property type="entry name" value="Rhodopsin 7-helix transmembrane proteins"/>
    <property type="match status" value="1"/>
</dbReference>
<keyword evidence="5" id="KW-0325">Glycoprotein</keyword>
<dbReference type="GO" id="GO:0005886">
    <property type="term" value="C:plasma membrane"/>
    <property type="evidence" value="ECO:0007669"/>
    <property type="project" value="TreeGrafter"/>
</dbReference>
<sequence length="394" mass="43355">MGAVRNEYAGDMEMDEYYAAYEYPDTTNNSGYEPGIIPDPRLPLASPQNEAEEVILPDDSLADTDLHDHDLIDSVMYIYFGSSSRADGGAGKQVLIAGAVISLVAQFLSLVTALRRLRSNPRDAATFIFINIELSLSASNLIFIVGIQATGEQQWCESVAVLLHYLHLVACAWLFSVAVLAYRRLTEGPSPSGQRLHCTLAWLLPATLVLVCYALNPQGYETHHYCWMSVVRGMLLSYMIPVASLILGNTIIVMMGLRILSRGDFTHKVCLLEHTSTSEEVLRKSLRSSAMLLPLFAVVWFLGVLALENPSTLVFPILFAITNSFLNWFLYICSSLLLPPILLLSEESLESKICDSEPLISSDNTPSPVRLVTATCNGGELLELRLDSISTISS</sequence>
<feature type="transmembrane region" description="Helical" evidence="6">
    <location>
        <begin position="236"/>
        <end position="257"/>
    </location>
</feature>
<feature type="transmembrane region" description="Helical" evidence="6">
    <location>
        <begin position="94"/>
        <end position="114"/>
    </location>
</feature>
<reference evidence="8" key="2">
    <citation type="submission" date="2023-05" db="EMBL/GenBank/DDBJ databases">
        <authorList>
            <person name="Fouks B."/>
        </authorList>
    </citation>
    <scope>NUCLEOTIDE SEQUENCE</scope>
    <source>
        <strain evidence="8">Stay&amp;Tobe</strain>
        <tissue evidence="8">Testes</tissue>
    </source>
</reference>
<evidence type="ECO:0000259" key="7">
    <source>
        <dbReference type="PROSITE" id="PS50261"/>
    </source>
</evidence>
<dbReference type="PANTHER" id="PTHR12011:SF475">
    <property type="entry name" value="LATROPHILIN CIRL"/>
    <property type="match status" value="1"/>
</dbReference>
<evidence type="ECO:0000256" key="2">
    <source>
        <dbReference type="ARBA" id="ARBA00022692"/>
    </source>
</evidence>
<feature type="transmembrane region" description="Helical" evidence="6">
    <location>
        <begin position="290"/>
        <end position="307"/>
    </location>
</feature>
<evidence type="ECO:0000256" key="4">
    <source>
        <dbReference type="ARBA" id="ARBA00023136"/>
    </source>
</evidence>
<dbReference type="PROSITE" id="PS50261">
    <property type="entry name" value="G_PROTEIN_RECEP_F2_4"/>
    <property type="match status" value="1"/>
</dbReference>
<evidence type="ECO:0000256" key="3">
    <source>
        <dbReference type="ARBA" id="ARBA00022989"/>
    </source>
</evidence>
<keyword evidence="4 6" id="KW-0472">Membrane</keyword>
<dbReference type="PANTHER" id="PTHR12011">
    <property type="entry name" value="ADHESION G-PROTEIN COUPLED RECEPTOR"/>
    <property type="match status" value="1"/>
</dbReference>
<comment type="caution">
    <text evidence="8">The sequence shown here is derived from an EMBL/GenBank/DDBJ whole genome shotgun (WGS) entry which is preliminary data.</text>
</comment>
<keyword evidence="9" id="KW-1185">Reference proteome</keyword>